<evidence type="ECO:0008006" key="4">
    <source>
        <dbReference type="Google" id="ProtNLM"/>
    </source>
</evidence>
<keyword evidence="3" id="KW-1185">Reference proteome</keyword>
<evidence type="ECO:0000256" key="1">
    <source>
        <dbReference type="SAM" id="SignalP"/>
    </source>
</evidence>
<accession>A0ABT0UW44</accession>
<feature type="chain" id="PRO_5045759318" description="Secreted protein" evidence="1">
    <location>
        <begin position="30"/>
        <end position="100"/>
    </location>
</feature>
<keyword evidence="1" id="KW-0732">Signal</keyword>
<organism evidence="2 3">
    <name type="scientific">Streptomyces albipurpureus</name>
    <dbReference type="NCBI Taxonomy" id="2897419"/>
    <lineage>
        <taxon>Bacteria</taxon>
        <taxon>Bacillati</taxon>
        <taxon>Actinomycetota</taxon>
        <taxon>Actinomycetes</taxon>
        <taxon>Kitasatosporales</taxon>
        <taxon>Streptomycetaceae</taxon>
        <taxon>Streptomyces</taxon>
    </lineage>
</organism>
<dbReference type="EMBL" id="JAMQAW010000030">
    <property type="protein sequence ID" value="MCM2391406.1"/>
    <property type="molecule type" value="Genomic_DNA"/>
</dbReference>
<comment type="caution">
    <text evidence="2">The sequence shown here is derived from an EMBL/GenBank/DDBJ whole genome shotgun (WGS) entry which is preliminary data.</text>
</comment>
<name>A0ABT0UW44_9ACTN</name>
<proteinExistence type="predicted"/>
<evidence type="ECO:0000313" key="2">
    <source>
        <dbReference type="EMBL" id="MCM2391406.1"/>
    </source>
</evidence>
<evidence type="ECO:0000313" key="3">
    <source>
        <dbReference type="Proteomes" id="UP001431429"/>
    </source>
</evidence>
<dbReference type="RefSeq" id="WP_250921735.1">
    <property type="nucleotide sequence ID" value="NZ_JAMQAW010000030.1"/>
</dbReference>
<reference evidence="2" key="1">
    <citation type="submission" date="2022-06" db="EMBL/GenBank/DDBJ databases">
        <title>Genome public.</title>
        <authorList>
            <person name="Sun Q."/>
        </authorList>
    </citation>
    <scope>NUCLEOTIDE SEQUENCE</scope>
    <source>
        <strain evidence="2">CWNU-1</strain>
    </source>
</reference>
<dbReference type="Proteomes" id="UP001431429">
    <property type="component" value="Unassembled WGS sequence"/>
</dbReference>
<gene>
    <name evidence="2" type="ORF">NBG84_24485</name>
</gene>
<protein>
    <recommendedName>
        <fullName evidence="4">Secreted protein</fullName>
    </recommendedName>
</protein>
<sequence length="100" mass="9562">MASIRTARVLAAAAALPLTVALFSGVATAADPILGDGSNATVAAIVGSGVGGANLGNSTTGQQVASGDGASAQSNIASVNGSAFTVVDQTNAVVNFTNLW</sequence>
<feature type="signal peptide" evidence="1">
    <location>
        <begin position="1"/>
        <end position="29"/>
    </location>
</feature>